<name>A0A1G7LFP2_9GAMM</name>
<evidence type="ECO:0000313" key="4">
    <source>
        <dbReference type="EMBL" id="MDX5995119.1"/>
    </source>
</evidence>
<dbReference type="Pfam" id="PF13372">
    <property type="entry name" value="Alginate_exp"/>
    <property type="match status" value="1"/>
</dbReference>
<keyword evidence="2" id="KW-0732">Signal</keyword>
<organism evidence="5 6">
    <name type="scientific">Ectopseudomonas alcaliphila</name>
    <dbReference type="NCBI Taxonomy" id="101564"/>
    <lineage>
        <taxon>Bacteria</taxon>
        <taxon>Pseudomonadati</taxon>
        <taxon>Pseudomonadota</taxon>
        <taxon>Gammaproteobacteria</taxon>
        <taxon>Pseudomonadales</taxon>
        <taxon>Pseudomonadaceae</taxon>
        <taxon>Ectopseudomonas</taxon>
    </lineage>
</organism>
<dbReference type="InterPro" id="IPR053728">
    <property type="entry name" value="Alginate_Permeability_Chnl"/>
</dbReference>
<evidence type="ECO:0000313" key="7">
    <source>
        <dbReference type="Proteomes" id="UP001278050"/>
    </source>
</evidence>
<dbReference type="RefSeq" id="WP_074681369.1">
    <property type="nucleotide sequence ID" value="NZ_CBCSET010000005.1"/>
</dbReference>
<feature type="signal peptide" evidence="2">
    <location>
        <begin position="1"/>
        <end position="24"/>
    </location>
</feature>
<evidence type="ECO:0000313" key="6">
    <source>
        <dbReference type="Proteomes" id="UP000182413"/>
    </source>
</evidence>
<gene>
    <name evidence="5" type="ORF">SAMN05216575_108106</name>
    <name evidence="4" type="ORF">SIM71_23900</name>
</gene>
<dbReference type="Proteomes" id="UP000182413">
    <property type="component" value="Unassembled WGS sequence"/>
</dbReference>
<dbReference type="Gene3D" id="2.40.160.100">
    <property type="match status" value="1"/>
</dbReference>
<protein>
    <submittedName>
        <fullName evidence="4">Alginate export family protein</fullName>
    </submittedName>
    <submittedName>
        <fullName evidence="5">Alginate export porin</fullName>
    </submittedName>
</protein>
<evidence type="ECO:0000259" key="3">
    <source>
        <dbReference type="Pfam" id="PF13372"/>
    </source>
</evidence>
<evidence type="ECO:0000313" key="5">
    <source>
        <dbReference type="EMBL" id="SDF48295.1"/>
    </source>
</evidence>
<feature type="region of interest" description="Disordered" evidence="1">
    <location>
        <begin position="309"/>
        <end position="330"/>
    </location>
</feature>
<sequence>MSAPNVLSRAALLLACLPLGLLHAEETSITSPELEPVTSLLTHKLFLRTGYGPDETRLGEDRRSFFSLRYEPSYRWYSPEQRWAKWEAFGRLWLNYDTDPNALQSDEGNDENVSSRRHAYSEAREFYVRRNLLGDDPRFSATFGRQRFSDRFGIWWDDSIEALRLDYNDSFASGFVAIAEKFYYYNSDDNRLDPRDKKIRYLMAEYAWRWHADHWIGARLLHEDDYSGSSPDDRQDFDGLRYGVFLHGDTRHLTSLVSDYHLEVAALDGRLETTQNNGLRDSGDKTGWAVVADVGKRFETLPWTPRVGISGGLTDRPDDSGSDGFTLNRIQSDRRNDPLSYSSRLVSNLVSVNLSNLAFYGIVLETQPTDRTALDVRISDLRLRNRSAQLPLRTTNEGVVRDTGSSHLGQVLDINHYWRMFPLAYDGKRVQLNTLASLSYFKAGSALEIGDDYQLTLGITLTY</sequence>
<evidence type="ECO:0000256" key="1">
    <source>
        <dbReference type="SAM" id="MobiDB-lite"/>
    </source>
</evidence>
<dbReference type="Proteomes" id="UP001278050">
    <property type="component" value="Unassembled WGS sequence"/>
</dbReference>
<keyword evidence="7" id="KW-1185">Reference proteome</keyword>
<evidence type="ECO:0000256" key="2">
    <source>
        <dbReference type="SAM" id="SignalP"/>
    </source>
</evidence>
<feature type="chain" id="PRO_5010161559" evidence="2">
    <location>
        <begin position="25"/>
        <end position="463"/>
    </location>
</feature>
<reference evidence="4 7" key="2">
    <citation type="submission" date="2023-11" db="EMBL/GenBank/DDBJ databases">
        <title>MicrobeMod: A computational toolkit for identifying prokaryotic methylation and restriction-modification with nanopore sequencing.</title>
        <authorList>
            <person name="Crits-Christoph A."/>
            <person name="Kang S.C."/>
            <person name="Lee H."/>
            <person name="Ostrov N."/>
        </authorList>
    </citation>
    <scope>NUCLEOTIDE SEQUENCE [LARGE SCALE GENOMIC DNA]</scope>
    <source>
        <strain evidence="4 7">ATCC BAA-571</strain>
    </source>
</reference>
<dbReference type="OrthoDB" id="6751118at2"/>
<proteinExistence type="predicted"/>
<reference evidence="5 6" key="1">
    <citation type="submission" date="2016-10" db="EMBL/GenBank/DDBJ databases">
        <authorList>
            <person name="de Groot N.N."/>
        </authorList>
    </citation>
    <scope>NUCLEOTIDE SEQUENCE [LARGE SCALE GENOMIC DNA]</scope>
    <source>
        <strain evidence="5 6">JCM 10630</strain>
    </source>
</reference>
<feature type="domain" description="Alginate export" evidence="3">
    <location>
        <begin position="47"/>
        <end position="447"/>
    </location>
</feature>
<dbReference type="EMBL" id="FNAE01000008">
    <property type="protein sequence ID" value="SDF48295.1"/>
    <property type="molecule type" value="Genomic_DNA"/>
</dbReference>
<accession>A0A1G7LFP2</accession>
<dbReference type="EMBL" id="JAWXXP010000001">
    <property type="protein sequence ID" value="MDX5995119.1"/>
    <property type="molecule type" value="Genomic_DNA"/>
</dbReference>
<dbReference type="InterPro" id="IPR025388">
    <property type="entry name" value="Alginate_export_dom"/>
</dbReference>
<dbReference type="AlphaFoldDB" id="A0A1G7LFP2"/>